<proteinExistence type="predicted"/>
<protein>
    <submittedName>
        <fullName evidence="3">Uncharacterized protein</fullName>
    </submittedName>
</protein>
<dbReference type="PANTHER" id="PTHR45712">
    <property type="entry name" value="AGAP008170-PA"/>
    <property type="match status" value="1"/>
</dbReference>
<evidence type="ECO:0000313" key="3">
    <source>
        <dbReference type="EnsemblMetazoa" id="AEPI009609-PA"/>
    </source>
</evidence>
<dbReference type="PANTHER" id="PTHR45712:SF22">
    <property type="entry name" value="INSULIN-LIKE GROWTH FACTOR-BINDING PROTEIN COMPLEX ACID LABILE SUBUNIT"/>
    <property type="match status" value="1"/>
</dbReference>
<dbReference type="SUPFAM" id="SSF52058">
    <property type="entry name" value="L domain-like"/>
    <property type="match status" value="2"/>
</dbReference>
<reference evidence="4" key="1">
    <citation type="submission" date="2013-03" db="EMBL/GenBank/DDBJ databases">
        <title>The Genome Sequence of Anopheles epiroticus epiroticus2.</title>
        <authorList>
            <consortium name="The Broad Institute Genomics Platform"/>
            <person name="Neafsey D.E."/>
            <person name="Howell P."/>
            <person name="Walker B."/>
            <person name="Young S.K."/>
            <person name="Zeng Q."/>
            <person name="Gargeya S."/>
            <person name="Fitzgerald M."/>
            <person name="Haas B."/>
            <person name="Abouelleil A."/>
            <person name="Allen A.W."/>
            <person name="Alvarado L."/>
            <person name="Arachchi H.M."/>
            <person name="Berlin A.M."/>
            <person name="Chapman S.B."/>
            <person name="Gainer-Dewar J."/>
            <person name="Goldberg J."/>
            <person name="Griggs A."/>
            <person name="Gujja S."/>
            <person name="Hansen M."/>
            <person name="Howarth C."/>
            <person name="Imamovic A."/>
            <person name="Ireland A."/>
            <person name="Larimer J."/>
            <person name="McCowan C."/>
            <person name="Murphy C."/>
            <person name="Pearson M."/>
            <person name="Poon T.W."/>
            <person name="Priest M."/>
            <person name="Roberts A."/>
            <person name="Saif S."/>
            <person name="Shea T."/>
            <person name="Sisk P."/>
            <person name="Sykes S."/>
            <person name="Wortman J."/>
            <person name="Nusbaum C."/>
            <person name="Birren B."/>
        </authorList>
    </citation>
    <scope>NUCLEOTIDE SEQUENCE [LARGE SCALE GENOMIC DNA]</scope>
    <source>
        <strain evidence="4">Epiroticus2</strain>
    </source>
</reference>
<dbReference type="STRING" id="199890.A0A182PRM5"/>
<evidence type="ECO:0000256" key="2">
    <source>
        <dbReference type="ARBA" id="ARBA00022737"/>
    </source>
</evidence>
<keyword evidence="1" id="KW-0433">Leucine-rich repeat</keyword>
<dbReference type="AlphaFoldDB" id="A0A182PRM5"/>
<evidence type="ECO:0000256" key="1">
    <source>
        <dbReference type="ARBA" id="ARBA00022614"/>
    </source>
</evidence>
<keyword evidence="2" id="KW-0677">Repeat</keyword>
<dbReference type="SUPFAM" id="SSF52075">
    <property type="entry name" value="Outer arm dynein light chain 1"/>
    <property type="match status" value="1"/>
</dbReference>
<dbReference type="InterPro" id="IPR032675">
    <property type="entry name" value="LRR_dom_sf"/>
</dbReference>
<accession>A0A182PRM5</accession>
<dbReference type="EnsemblMetazoa" id="AEPI009609-RA">
    <property type="protein sequence ID" value="AEPI009609-PA"/>
    <property type="gene ID" value="AEPI009609"/>
</dbReference>
<dbReference type="VEuPathDB" id="VectorBase:AEPI009609"/>
<dbReference type="Proteomes" id="UP000075885">
    <property type="component" value="Unassembled WGS sequence"/>
</dbReference>
<dbReference type="GO" id="GO:0005615">
    <property type="term" value="C:extracellular space"/>
    <property type="evidence" value="ECO:0007669"/>
    <property type="project" value="TreeGrafter"/>
</dbReference>
<sequence>MYCIPVCYIINFKVRSDTFTFNYILNDTRALYMSHVLRTRIDQPILEQLLPFIDTLTIKESSKLNWISVPQALKSLTINGSSLRRIDIAANSLLDTLQITYCDLANVPRSVRNAPKLRKLRVGFCQLSAIDLASFCDYPHLESLELDGNKIRYVVNTSNKYCSMYDALSLLKLSSNLLTTLDVNRISPNVTMLSMRGNVIECSWISRTDRSLSECYRNDLLVVTSVGHSDAKLSMRCLYECYIKNFKHSSDAFAFRYIKNDTHELHMKRVLMVHVEPTILQQLPPFIDTLEIEDSRRLKWISVPQALRGLTIENSGLRRIDFAANSSISTLHITYCDLTNVSHAVRNAPNLRILRIGFCQLSAIDLASFCDYPHLESLELDGNKIRYVVNTSNKYCSMYDALSLLKLSSNLLTTVDMKMFNAFVALTNLQLNINRIASIEEDSRRLKWISVPQALRGLTIENSGLRRIDFAANSSISTLHITYCDLTNVSHAVRNAPNLRILRIGFCQLSAIDLASFCDYPHLESLELDGNKIRYVVNTSNKYCSMYDALSLLKLSSNLLTTVDMKMFNAFVALTNLQLNINRIASIEGRLMHNRLRKLHLGENELEQVNLCGWNVSALRTLSFEINRFTMIPDCLSNWTNLTMLIFNYNRFTNFSIRSLAKMRNLTRLYMDCNRLTSIMLNSVHFPPNLVHLNIAGNMLTSLDLSFIPVRSLRVYAAYNLISYFDANSTSPNVTKLSMRGNVIDCSWTTPSERSSSKCFRDELSILPSNRNIEYCDRQHVSNILF</sequence>
<organism evidence="3 4">
    <name type="scientific">Anopheles epiroticus</name>
    <dbReference type="NCBI Taxonomy" id="199890"/>
    <lineage>
        <taxon>Eukaryota</taxon>
        <taxon>Metazoa</taxon>
        <taxon>Ecdysozoa</taxon>
        <taxon>Arthropoda</taxon>
        <taxon>Hexapoda</taxon>
        <taxon>Insecta</taxon>
        <taxon>Pterygota</taxon>
        <taxon>Neoptera</taxon>
        <taxon>Endopterygota</taxon>
        <taxon>Diptera</taxon>
        <taxon>Nematocera</taxon>
        <taxon>Culicoidea</taxon>
        <taxon>Culicidae</taxon>
        <taxon>Anophelinae</taxon>
        <taxon>Anopheles</taxon>
    </lineage>
</organism>
<name>A0A182PRM5_9DIPT</name>
<keyword evidence="4" id="KW-1185">Reference proteome</keyword>
<dbReference type="InterPro" id="IPR050333">
    <property type="entry name" value="SLRP"/>
</dbReference>
<reference evidence="3" key="2">
    <citation type="submission" date="2020-05" db="UniProtKB">
        <authorList>
            <consortium name="EnsemblMetazoa"/>
        </authorList>
    </citation>
    <scope>IDENTIFICATION</scope>
    <source>
        <strain evidence="3">Epiroticus2</strain>
    </source>
</reference>
<dbReference type="Gene3D" id="3.80.10.10">
    <property type="entry name" value="Ribonuclease Inhibitor"/>
    <property type="match status" value="4"/>
</dbReference>
<evidence type="ECO:0000313" key="4">
    <source>
        <dbReference type="Proteomes" id="UP000075885"/>
    </source>
</evidence>